<sequence>MPVGMDRLTGPMRCMAFLASATESVHPPVRRPSYRGADRSDMATGSGSPGLDFGPDSQLCCLRSRSHPDELGRPHTDPAPNVPYGRSEADSTRKLPLAYSRRKEAGQNPPIGSMRALARMGIERGLRPLNERALVRTACSRSTPVGL</sequence>
<reference evidence="2" key="1">
    <citation type="journal article" date="2022" name="bioRxiv">
        <title>Sequencing and chromosome-scale assembly of the giantPleurodeles waltlgenome.</title>
        <authorList>
            <person name="Brown T."/>
            <person name="Elewa A."/>
            <person name="Iarovenko S."/>
            <person name="Subramanian E."/>
            <person name="Araus A.J."/>
            <person name="Petzold A."/>
            <person name="Susuki M."/>
            <person name="Suzuki K.-i.T."/>
            <person name="Hayashi T."/>
            <person name="Toyoda A."/>
            <person name="Oliveira C."/>
            <person name="Osipova E."/>
            <person name="Leigh N.D."/>
            <person name="Simon A."/>
            <person name="Yun M.H."/>
        </authorList>
    </citation>
    <scope>NUCLEOTIDE SEQUENCE</scope>
    <source>
        <strain evidence="2">20211129_DDA</strain>
        <tissue evidence="2">Liver</tissue>
    </source>
</reference>
<organism evidence="2 3">
    <name type="scientific">Pleurodeles waltl</name>
    <name type="common">Iberian ribbed newt</name>
    <dbReference type="NCBI Taxonomy" id="8319"/>
    <lineage>
        <taxon>Eukaryota</taxon>
        <taxon>Metazoa</taxon>
        <taxon>Chordata</taxon>
        <taxon>Craniata</taxon>
        <taxon>Vertebrata</taxon>
        <taxon>Euteleostomi</taxon>
        <taxon>Amphibia</taxon>
        <taxon>Batrachia</taxon>
        <taxon>Caudata</taxon>
        <taxon>Salamandroidea</taxon>
        <taxon>Salamandridae</taxon>
        <taxon>Pleurodelinae</taxon>
        <taxon>Pleurodeles</taxon>
    </lineage>
</organism>
<evidence type="ECO:0000313" key="3">
    <source>
        <dbReference type="Proteomes" id="UP001066276"/>
    </source>
</evidence>
<gene>
    <name evidence="2" type="ORF">NDU88_002855</name>
</gene>
<accession>A0AAV7LGW2</accession>
<evidence type="ECO:0000256" key="1">
    <source>
        <dbReference type="SAM" id="MobiDB-lite"/>
    </source>
</evidence>
<name>A0AAV7LGW2_PLEWA</name>
<comment type="caution">
    <text evidence="2">The sequence shown here is derived from an EMBL/GenBank/DDBJ whole genome shotgun (WGS) entry which is preliminary data.</text>
</comment>
<dbReference type="AlphaFoldDB" id="A0AAV7LGW2"/>
<dbReference type="Proteomes" id="UP001066276">
    <property type="component" value="Chromosome 11"/>
</dbReference>
<dbReference type="EMBL" id="JANPWB010000015">
    <property type="protein sequence ID" value="KAJ1089710.1"/>
    <property type="molecule type" value="Genomic_DNA"/>
</dbReference>
<protein>
    <submittedName>
        <fullName evidence="2">Uncharacterized protein</fullName>
    </submittedName>
</protein>
<feature type="compositionally biased region" description="Basic and acidic residues" evidence="1">
    <location>
        <begin position="66"/>
        <end position="76"/>
    </location>
</feature>
<proteinExistence type="predicted"/>
<keyword evidence="3" id="KW-1185">Reference proteome</keyword>
<evidence type="ECO:0000313" key="2">
    <source>
        <dbReference type="EMBL" id="KAJ1089710.1"/>
    </source>
</evidence>
<feature type="region of interest" description="Disordered" evidence="1">
    <location>
        <begin position="25"/>
        <end position="112"/>
    </location>
</feature>